<sequence>MSLTLSPVETFSVSLPTLKGIMDIRRNLVAIVDWLTVHHRVPFIASGVFLWAYPGVFTWPVSPLKRTSLWTLHMLGFEKGRIRPDSYATRYQRDHYGGTIPKYSTFSKYQAAGGLDDDWEYDMEPEEARPGRPLYARLLGWIAGILAVRAFFSKYDLVLRLLKLGELLTRLDARMAAYSLD</sequence>
<name>A0A167WXP3_9AGAM</name>
<evidence type="ECO:0000313" key="1">
    <source>
        <dbReference type="EMBL" id="KZP06600.1"/>
    </source>
</evidence>
<dbReference type="AlphaFoldDB" id="A0A167WXP3"/>
<dbReference type="Proteomes" id="UP000076532">
    <property type="component" value="Unassembled WGS sequence"/>
</dbReference>
<dbReference type="EMBL" id="KV417780">
    <property type="protein sequence ID" value="KZP06600.1"/>
    <property type="molecule type" value="Genomic_DNA"/>
</dbReference>
<dbReference type="OrthoDB" id="440424at2759"/>
<gene>
    <name evidence="1" type="ORF">FIBSPDRAFT_1053464</name>
</gene>
<keyword evidence="2" id="KW-1185">Reference proteome</keyword>
<reference evidence="1 2" key="1">
    <citation type="journal article" date="2016" name="Mol. Biol. Evol.">
        <title>Comparative Genomics of Early-Diverging Mushroom-Forming Fungi Provides Insights into the Origins of Lignocellulose Decay Capabilities.</title>
        <authorList>
            <person name="Nagy L.G."/>
            <person name="Riley R."/>
            <person name="Tritt A."/>
            <person name="Adam C."/>
            <person name="Daum C."/>
            <person name="Floudas D."/>
            <person name="Sun H."/>
            <person name="Yadav J.S."/>
            <person name="Pangilinan J."/>
            <person name="Larsson K.H."/>
            <person name="Matsuura K."/>
            <person name="Barry K."/>
            <person name="Labutti K."/>
            <person name="Kuo R."/>
            <person name="Ohm R.A."/>
            <person name="Bhattacharya S.S."/>
            <person name="Shirouzu T."/>
            <person name="Yoshinaga Y."/>
            <person name="Martin F.M."/>
            <person name="Grigoriev I.V."/>
            <person name="Hibbett D.S."/>
        </authorList>
    </citation>
    <scope>NUCLEOTIDE SEQUENCE [LARGE SCALE GENOMIC DNA]</scope>
    <source>
        <strain evidence="1 2">CBS 109695</strain>
    </source>
</reference>
<proteinExistence type="predicted"/>
<evidence type="ECO:0000313" key="2">
    <source>
        <dbReference type="Proteomes" id="UP000076532"/>
    </source>
</evidence>
<organism evidence="1 2">
    <name type="scientific">Athelia psychrophila</name>
    <dbReference type="NCBI Taxonomy" id="1759441"/>
    <lineage>
        <taxon>Eukaryota</taxon>
        <taxon>Fungi</taxon>
        <taxon>Dikarya</taxon>
        <taxon>Basidiomycota</taxon>
        <taxon>Agaricomycotina</taxon>
        <taxon>Agaricomycetes</taxon>
        <taxon>Agaricomycetidae</taxon>
        <taxon>Atheliales</taxon>
        <taxon>Atheliaceae</taxon>
        <taxon>Athelia</taxon>
    </lineage>
</organism>
<accession>A0A167WXP3</accession>
<protein>
    <submittedName>
        <fullName evidence="1">Uncharacterized protein</fullName>
    </submittedName>
</protein>